<evidence type="ECO:0000256" key="3">
    <source>
        <dbReference type="ARBA" id="ARBA00022806"/>
    </source>
</evidence>
<dbReference type="PANTHER" id="PTHR18934:SF99">
    <property type="entry name" value="ATP-DEPENDENT RNA HELICASE DHX37-RELATED"/>
    <property type="match status" value="1"/>
</dbReference>
<keyword evidence="3" id="KW-0347">Helicase</keyword>
<feature type="non-terminal residue" evidence="6">
    <location>
        <position position="1"/>
    </location>
</feature>
<dbReference type="SMART" id="SM00847">
    <property type="entry name" value="HA2"/>
    <property type="match status" value="1"/>
</dbReference>
<keyword evidence="2" id="KW-0378">Hydrolase</keyword>
<dbReference type="InterPro" id="IPR027417">
    <property type="entry name" value="P-loop_NTPase"/>
</dbReference>
<dbReference type="AlphaFoldDB" id="A0A8S3JB43"/>
<sequence length="198" mass="22659">CYHLYTIDTYESLEVCPRAEILCIRPSIAILKLKYLGIGDDVSKFDWLEPPTRESIQDAVDNLMALGALDPKTKNLTEIGRTMAKLGLEPMLSTMILTGEKYNCLSYVLALAGMLQISQNVWWRGKDDESKQLGDEIRARFAQDLNIGGDHITLLRLYLEWNALGDDRINNEKWCREHMINGKAMRMADNFIREVAYL</sequence>
<dbReference type="GO" id="GO:0003723">
    <property type="term" value="F:RNA binding"/>
    <property type="evidence" value="ECO:0007669"/>
    <property type="project" value="TreeGrafter"/>
</dbReference>
<gene>
    <name evidence="6" type="ORF">SMN809_LOCUS79166</name>
</gene>
<protein>
    <recommendedName>
        <fullName evidence="5">Helicase-associated domain-containing protein</fullName>
    </recommendedName>
</protein>
<dbReference type="InterPro" id="IPR048333">
    <property type="entry name" value="HA2_WH"/>
</dbReference>
<dbReference type="GO" id="GO:0016787">
    <property type="term" value="F:hydrolase activity"/>
    <property type="evidence" value="ECO:0007669"/>
    <property type="project" value="UniProtKB-KW"/>
</dbReference>
<keyword evidence="4" id="KW-0067">ATP-binding</keyword>
<feature type="non-terminal residue" evidence="6">
    <location>
        <position position="198"/>
    </location>
</feature>
<proteinExistence type="predicted"/>
<dbReference type="Pfam" id="PF04408">
    <property type="entry name" value="WHD_HA2"/>
    <property type="match status" value="1"/>
</dbReference>
<dbReference type="GO" id="GO:0004386">
    <property type="term" value="F:helicase activity"/>
    <property type="evidence" value="ECO:0007669"/>
    <property type="project" value="UniProtKB-KW"/>
</dbReference>
<organism evidence="6 7">
    <name type="scientific">Rotaria magnacalcarata</name>
    <dbReference type="NCBI Taxonomy" id="392030"/>
    <lineage>
        <taxon>Eukaryota</taxon>
        <taxon>Metazoa</taxon>
        <taxon>Spiralia</taxon>
        <taxon>Gnathifera</taxon>
        <taxon>Rotifera</taxon>
        <taxon>Eurotatoria</taxon>
        <taxon>Bdelloidea</taxon>
        <taxon>Philodinida</taxon>
        <taxon>Philodinidae</taxon>
        <taxon>Rotaria</taxon>
    </lineage>
</organism>
<dbReference type="InterPro" id="IPR007502">
    <property type="entry name" value="Helicase-assoc_dom"/>
</dbReference>
<evidence type="ECO:0000256" key="4">
    <source>
        <dbReference type="ARBA" id="ARBA00022840"/>
    </source>
</evidence>
<keyword evidence="1" id="KW-0547">Nucleotide-binding</keyword>
<dbReference type="Gene3D" id="1.20.120.1080">
    <property type="match status" value="1"/>
</dbReference>
<dbReference type="EMBL" id="CAJOBI010341798">
    <property type="protein sequence ID" value="CAF5213948.1"/>
    <property type="molecule type" value="Genomic_DNA"/>
</dbReference>
<accession>A0A8S3JB43</accession>
<name>A0A8S3JB43_9BILA</name>
<comment type="caution">
    <text evidence="6">The sequence shown here is derived from an EMBL/GenBank/DDBJ whole genome shotgun (WGS) entry which is preliminary data.</text>
</comment>
<evidence type="ECO:0000313" key="7">
    <source>
        <dbReference type="Proteomes" id="UP000676336"/>
    </source>
</evidence>
<evidence type="ECO:0000256" key="2">
    <source>
        <dbReference type="ARBA" id="ARBA00022801"/>
    </source>
</evidence>
<dbReference type="PANTHER" id="PTHR18934">
    <property type="entry name" value="ATP-DEPENDENT RNA HELICASE"/>
    <property type="match status" value="1"/>
</dbReference>
<feature type="domain" description="Helicase-associated" evidence="5">
    <location>
        <begin position="58"/>
        <end position="155"/>
    </location>
</feature>
<dbReference type="Pfam" id="PF21010">
    <property type="entry name" value="HA2_C"/>
    <property type="match status" value="1"/>
</dbReference>
<dbReference type="GO" id="GO:0005524">
    <property type="term" value="F:ATP binding"/>
    <property type="evidence" value="ECO:0007669"/>
    <property type="project" value="UniProtKB-KW"/>
</dbReference>
<evidence type="ECO:0000256" key="1">
    <source>
        <dbReference type="ARBA" id="ARBA00022741"/>
    </source>
</evidence>
<reference evidence="6" key="1">
    <citation type="submission" date="2021-02" db="EMBL/GenBank/DDBJ databases">
        <authorList>
            <person name="Nowell W R."/>
        </authorList>
    </citation>
    <scope>NUCLEOTIDE SEQUENCE</scope>
</reference>
<dbReference type="Proteomes" id="UP000676336">
    <property type="component" value="Unassembled WGS sequence"/>
</dbReference>
<evidence type="ECO:0000313" key="6">
    <source>
        <dbReference type="EMBL" id="CAF5213948.1"/>
    </source>
</evidence>
<evidence type="ECO:0000259" key="5">
    <source>
        <dbReference type="SMART" id="SM00847"/>
    </source>
</evidence>
<dbReference type="SUPFAM" id="SSF52540">
    <property type="entry name" value="P-loop containing nucleoside triphosphate hydrolases"/>
    <property type="match status" value="1"/>
</dbReference>